<accession>A0ABQ2GYM0</accession>
<proteinExistence type="inferred from homology"/>
<name>A0ABQ2GYM0_9DEIO</name>
<dbReference type="PANTHER" id="PTHR34218:SF4">
    <property type="entry name" value="ACYL-HOMOSERINE LACTONE ACYLASE QUIP"/>
    <property type="match status" value="1"/>
</dbReference>
<comment type="similarity">
    <text evidence="1">Belongs to the peptidase S45 family.</text>
</comment>
<dbReference type="PANTHER" id="PTHR34218">
    <property type="entry name" value="PEPTIDASE S45 PENICILLIN AMIDASE"/>
    <property type="match status" value="1"/>
</dbReference>
<keyword evidence="4" id="KW-0812">Transmembrane</keyword>
<dbReference type="CDD" id="cd03747">
    <property type="entry name" value="Ntn_PGA_like"/>
    <property type="match status" value="1"/>
</dbReference>
<dbReference type="InterPro" id="IPR043146">
    <property type="entry name" value="Penicillin_amidase_N_B-knob"/>
</dbReference>
<protein>
    <submittedName>
        <fullName evidence="5">Penicillin amidase</fullName>
    </submittedName>
</protein>
<dbReference type="InterPro" id="IPR023343">
    <property type="entry name" value="Penicillin_amidase_dom1"/>
</dbReference>
<dbReference type="InterPro" id="IPR014395">
    <property type="entry name" value="Pen/GL7ACA/AHL_acylase"/>
</dbReference>
<keyword evidence="4" id="KW-1133">Transmembrane helix</keyword>
<dbReference type="Gene3D" id="2.30.120.10">
    <property type="match status" value="1"/>
</dbReference>
<dbReference type="SUPFAM" id="SSF56235">
    <property type="entry name" value="N-terminal nucleophile aminohydrolases (Ntn hydrolases)"/>
    <property type="match status" value="1"/>
</dbReference>
<dbReference type="Pfam" id="PF01804">
    <property type="entry name" value="Penicil_amidase"/>
    <property type="match status" value="1"/>
</dbReference>
<dbReference type="RefSeq" id="WP_188905208.1">
    <property type="nucleotide sequence ID" value="NZ_BMOM01000041.1"/>
</dbReference>
<dbReference type="PIRSF" id="PIRSF001227">
    <property type="entry name" value="Pen_acylase"/>
    <property type="match status" value="1"/>
</dbReference>
<evidence type="ECO:0000256" key="3">
    <source>
        <dbReference type="ARBA" id="ARBA00023145"/>
    </source>
</evidence>
<dbReference type="Gene3D" id="1.10.1400.10">
    <property type="match status" value="1"/>
</dbReference>
<evidence type="ECO:0000256" key="2">
    <source>
        <dbReference type="ARBA" id="ARBA00022801"/>
    </source>
</evidence>
<sequence>MVRRGTGRGSAWSKWGRGVLWLVLLVLLAALSVVWWVRVTSLPQETGTLELLGVRGEVTVTRDQWGVPHIRAPSDEDAVFALGFVHWQDRAWQMDFQRRVVQGRLSEVLGEAALGQDRFLRTWGFQRAAGSVLPELSAQSRALVRAYTAGVNAAMRRGKVAPEFRILGYTPEAWTEVDSVSWSKLMAYDLGGNMDDEVLNTRVVARLGQPGLNEVTAPYPAGAPTILSADELPATGAVPAPLPDTAALPAATVQALQAHLQAARELRLHRVPGKGSNDWVIGGSRTASGKPILADDPHLALTSPMLWYLADLQGPTLKAIGASIPGLPAIVIGRNERVAWGVTNVNPDVQDLYIEPATATLTERTETIRVKGGADLQLTVRESRHGPIVSDAGAAAVGPRVALQWTALQPGDTTMDAFLGLNYAQNWTDFTRALQRYVAPSQNFVYADVDGNTGYYAPGRVPVREGWDGSLPVSGDGSREWQGYIPFGALPHTYNPADGLVVTANNRVVPDGYPYALSNPRNWAEPYRAERITQLLEARPTGVTVEDVKAVQLDTVSLVWRDMKEALLAARPEDDLSRRALEVLRGWDGDERAGAVAPTIFEAWLMALQGMARDELGDDTTLNSLSALRQLQTNGELCRDEARKLQNCAAFLSASLKTAVDDLSARLGSDPQRWTYGRLHQVASNHRAFGNVEALAWLFNHRAPTHGGTNTVNVARPEAGTFRQTHGPSYRQIVDLGNLNRSIFIGSLGQDGNPLGAHVSDQQKKWVAGEYLPMSTDPADWGQTRRLTLTPGLQPGQ</sequence>
<evidence type="ECO:0000256" key="4">
    <source>
        <dbReference type="SAM" id="Phobius"/>
    </source>
</evidence>
<gene>
    <name evidence="5" type="ORF">GCM10010841_30450</name>
</gene>
<dbReference type="InterPro" id="IPR029055">
    <property type="entry name" value="Ntn_hydrolases_N"/>
</dbReference>
<keyword evidence="2" id="KW-0378">Hydrolase</keyword>
<evidence type="ECO:0000256" key="1">
    <source>
        <dbReference type="ARBA" id="ARBA00006586"/>
    </source>
</evidence>
<reference evidence="6" key="1">
    <citation type="journal article" date="2019" name="Int. J. Syst. Evol. Microbiol.">
        <title>The Global Catalogue of Microorganisms (GCM) 10K type strain sequencing project: providing services to taxonomists for standard genome sequencing and annotation.</title>
        <authorList>
            <consortium name="The Broad Institute Genomics Platform"/>
            <consortium name="The Broad Institute Genome Sequencing Center for Infectious Disease"/>
            <person name="Wu L."/>
            <person name="Ma J."/>
        </authorList>
    </citation>
    <scope>NUCLEOTIDE SEQUENCE [LARGE SCALE GENOMIC DNA]</scope>
    <source>
        <strain evidence="6">JCM 15443</strain>
    </source>
</reference>
<organism evidence="5 6">
    <name type="scientific">Deinococcus aerophilus</name>
    <dbReference type="NCBI Taxonomy" id="522488"/>
    <lineage>
        <taxon>Bacteria</taxon>
        <taxon>Thermotogati</taxon>
        <taxon>Deinococcota</taxon>
        <taxon>Deinococci</taxon>
        <taxon>Deinococcales</taxon>
        <taxon>Deinococcaceae</taxon>
        <taxon>Deinococcus</taxon>
    </lineage>
</organism>
<dbReference type="Proteomes" id="UP000661918">
    <property type="component" value="Unassembled WGS sequence"/>
</dbReference>
<dbReference type="Gene3D" id="1.10.439.10">
    <property type="entry name" value="Penicillin Amidohydrolase, domain 1"/>
    <property type="match status" value="1"/>
</dbReference>
<dbReference type="Gene3D" id="3.60.20.10">
    <property type="entry name" value="Glutamine Phosphoribosylpyrophosphate, subunit 1, domain 1"/>
    <property type="match status" value="1"/>
</dbReference>
<keyword evidence="6" id="KW-1185">Reference proteome</keyword>
<keyword evidence="3" id="KW-0865">Zymogen</keyword>
<keyword evidence="4" id="KW-0472">Membrane</keyword>
<comment type="caution">
    <text evidence="5">The sequence shown here is derived from an EMBL/GenBank/DDBJ whole genome shotgun (WGS) entry which is preliminary data.</text>
</comment>
<dbReference type="EMBL" id="BMOM01000041">
    <property type="protein sequence ID" value="GGM20377.1"/>
    <property type="molecule type" value="Genomic_DNA"/>
</dbReference>
<evidence type="ECO:0000313" key="6">
    <source>
        <dbReference type="Proteomes" id="UP000661918"/>
    </source>
</evidence>
<dbReference type="InterPro" id="IPR002692">
    <property type="entry name" value="S45"/>
</dbReference>
<dbReference type="InterPro" id="IPR043147">
    <property type="entry name" value="Penicillin_amidase_A-knob"/>
</dbReference>
<feature type="transmembrane region" description="Helical" evidence="4">
    <location>
        <begin position="20"/>
        <end position="37"/>
    </location>
</feature>
<evidence type="ECO:0000313" key="5">
    <source>
        <dbReference type="EMBL" id="GGM20377.1"/>
    </source>
</evidence>